<gene>
    <name evidence="1" type="ORF">NYF23_07590</name>
</gene>
<proteinExistence type="predicted"/>
<protein>
    <submittedName>
        <fullName evidence="1">Uncharacterized protein</fullName>
    </submittedName>
</protein>
<dbReference type="Proteomes" id="UP001059934">
    <property type="component" value="Chromosome"/>
</dbReference>
<dbReference type="EMBL" id="CP103416">
    <property type="protein sequence ID" value="UVW33902.1"/>
    <property type="molecule type" value="Genomic_DNA"/>
</dbReference>
<accession>A0ABY5TJE9</accession>
<keyword evidence="2" id="KW-1185">Reference proteome</keyword>
<evidence type="ECO:0000313" key="1">
    <source>
        <dbReference type="EMBL" id="UVW33902.1"/>
    </source>
</evidence>
<sequence length="63" mass="6661">MVPIIPPNKAFGTMDMAIGKTDLGLIKELKAILVEGIQSLLFNCYFMPGSMACGSLVDNIGTA</sequence>
<organism evidence="1 2">
    <name type="scientific">SAR92 clade bacterium H455</name>
    <dbReference type="NCBI Taxonomy" id="2974818"/>
    <lineage>
        <taxon>Bacteria</taxon>
        <taxon>Pseudomonadati</taxon>
        <taxon>Pseudomonadota</taxon>
        <taxon>Gammaproteobacteria</taxon>
        <taxon>Cellvibrionales</taxon>
        <taxon>Porticoccaceae</taxon>
        <taxon>SAR92 clade</taxon>
    </lineage>
</organism>
<name>A0ABY5TJE9_9GAMM</name>
<evidence type="ECO:0000313" key="2">
    <source>
        <dbReference type="Proteomes" id="UP001059934"/>
    </source>
</evidence>
<reference evidence="1" key="1">
    <citation type="submission" date="2022-08" db="EMBL/GenBank/DDBJ databases">
        <title>Catabolic pathway analysis in culturable SAR92 clade bacteria reveals their overlooked roles in DMSP degradation in coastal seas.</title>
        <authorList>
            <person name="He X."/>
            <person name="Zhang X."/>
            <person name="Zhang Y."/>
        </authorList>
    </citation>
    <scope>NUCLEOTIDE SEQUENCE</scope>
    <source>
        <strain evidence="1">H455</strain>
    </source>
</reference>